<dbReference type="EMBL" id="KV017470">
    <property type="protein sequence ID" value="KZV18343.1"/>
    <property type="molecule type" value="Genomic_DNA"/>
</dbReference>
<feature type="region of interest" description="Disordered" evidence="1">
    <location>
        <begin position="1032"/>
        <end position="1061"/>
    </location>
</feature>
<feature type="compositionally biased region" description="Basic and acidic residues" evidence="1">
    <location>
        <begin position="1080"/>
        <end position="1093"/>
    </location>
</feature>
<evidence type="ECO:0000313" key="3">
    <source>
        <dbReference type="Proteomes" id="UP000250235"/>
    </source>
</evidence>
<reference evidence="2 3" key="1">
    <citation type="journal article" date="2015" name="Proc. Natl. Acad. Sci. U.S.A.">
        <title>The resurrection genome of Boea hygrometrica: A blueprint for survival of dehydration.</title>
        <authorList>
            <person name="Xiao L."/>
            <person name="Yang G."/>
            <person name="Zhang L."/>
            <person name="Yang X."/>
            <person name="Zhao S."/>
            <person name="Ji Z."/>
            <person name="Zhou Q."/>
            <person name="Hu M."/>
            <person name="Wang Y."/>
            <person name="Chen M."/>
            <person name="Xu Y."/>
            <person name="Jin H."/>
            <person name="Xiao X."/>
            <person name="Hu G."/>
            <person name="Bao F."/>
            <person name="Hu Y."/>
            <person name="Wan P."/>
            <person name="Li L."/>
            <person name="Deng X."/>
            <person name="Kuang T."/>
            <person name="Xiang C."/>
            <person name="Zhu J.K."/>
            <person name="Oliver M.J."/>
            <person name="He Y."/>
        </authorList>
    </citation>
    <scope>NUCLEOTIDE SEQUENCE [LARGE SCALE GENOMIC DNA]</scope>
    <source>
        <strain evidence="3">cv. XS01</strain>
    </source>
</reference>
<evidence type="ECO:0000256" key="1">
    <source>
        <dbReference type="SAM" id="MobiDB-lite"/>
    </source>
</evidence>
<dbReference type="Proteomes" id="UP000250235">
    <property type="component" value="Unassembled WGS sequence"/>
</dbReference>
<feature type="compositionally biased region" description="Basic residues" evidence="1">
    <location>
        <begin position="1094"/>
        <end position="1109"/>
    </location>
</feature>
<gene>
    <name evidence="2" type="ORF">F511_10712</name>
</gene>
<organism evidence="2 3">
    <name type="scientific">Dorcoceras hygrometricum</name>
    <dbReference type="NCBI Taxonomy" id="472368"/>
    <lineage>
        <taxon>Eukaryota</taxon>
        <taxon>Viridiplantae</taxon>
        <taxon>Streptophyta</taxon>
        <taxon>Embryophyta</taxon>
        <taxon>Tracheophyta</taxon>
        <taxon>Spermatophyta</taxon>
        <taxon>Magnoliopsida</taxon>
        <taxon>eudicotyledons</taxon>
        <taxon>Gunneridae</taxon>
        <taxon>Pentapetalae</taxon>
        <taxon>asterids</taxon>
        <taxon>lamiids</taxon>
        <taxon>Lamiales</taxon>
        <taxon>Gesneriaceae</taxon>
        <taxon>Didymocarpoideae</taxon>
        <taxon>Trichosporeae</taxon>
        <taxon>Loxocarpinae</taxon>
        <taxon>Dorcoceras</taxon>
    </lineage>
</organism>
<dbReference type="AlphaFoldDB" id="A0A2Z7A9K3"/>
<proteinExistence type="predicted"/>
<name>A0A2Z7A9K3_9LAMI</name>
<protein>
    <submittedName>
        <fullName evidence="2">Dystroglycan-like</fullName>
    </submittedName>
</protein>
<sequence length="1109" mass="123121">MASSLYSNAQHVDFESVLGMDDPGMVSMFEALMASGLRGFLGCPAVVYEDALVDFFENASVRSGVVISTVGGQLVEISEKLFAETFELPIDGFGDLSEMPKDAIFDARSIVSFSGEPISLSGRKNQMKMPFRLLCDIVTKAIYVKAGSFNAITVEKLSLMTVVVCGVKMNWAKFLFGVLKKMVSAKSKKAKGFAIQISVLLETFPSVELGESSEFPASKILSKKTVLHFVSINDRDGAEEVTGATKKKAVSKKRTAADIEAAVPKKKRTSKKKSISSISSLELVEVAEEAIPIQQVVEPLDVEEPRCSSADAVDLIIQQVLDETRAADAPADITQPAVSEEKNWFDLPYDDLVKKWEAERPVVTASDTEDEDIATVDVAPADEVQQVQDFDAPISTEDAISADEKMSLDDILLSIPVDIPLPSTCMESLPSIPAGDKGKEILVEKDPVKGNPAKENYSLICADIDLLVSLRAKVIDEVATFFHSFSLKKLASINIEEMYRKEEQVLSWGETESPQEAIQRKFYILLKYRTILVWKFLDAWRVNFAPGQGSSAVDIQVIELLSDLYLYFLEELAKEARNLGLTWTKPGCSKIFEGSPRDRGAVIARSNSNTRSLCWIRRMLLIDGLWAVEFCADRWVKIPKRMISTEVPRQRQYDDTLPTMSIFFKLLRKSWADVCVEVVEFGASPRLLPIGSTQFCRSLQLAEPVSSFAPSRPTVFALRFSQFCSVFIDLSLFSWLPSTDVSEFLSSIALDRTILRSVQRSQDSFAVAPSVQLRLEQHQSSSSATDSSSSLHFDQTDINATAWLPSTDISEFLSSIALDRTILRSVQRSQDSFAVAPSVQLSLEQHQSSSSSSDSSSSLHFDQTDVDATASSQPTISLDLSAVFADFQAALSEQIFASQSDISSRMHKLEQSVCDSLRDQADIFRNLFQGARQETHTLDDVHTIRFNEFRKTVLTQNATIFQGLADVRKEVDAVNAKVDIMAKRVNDIQKDAEASKEALSHQLLEFQSSAQENHNVIHAQLSELVDYIHRGSADKKGESGSRGLQKPADTQKEGSAVTPSFEQRVQMAQWRIVQTVLDADANRESQDAAERDRERRRKEARSLKRRRKD</sequence>
<evidence type="ECO:0000313" key="2">
    <source>
        <dbReference type="EMBL" id="KZV18343.1"/>
    </source>
</evidence>
<keyword evidence="3" id="KW-1185">Reference proteome</keyword>
<feature type="region of interest" description="Disordered" evidence="1">
    <location>
        <begin position="1076"/>
        <end position="1109"/>
    </location>
</feature>
<accession>A0A2Z7A9K3</accession>